<dbReference type="KEGG" id="tcq:TIRI35C_0714"/>
<keyword evidence="1" id="KW-1133">Transmembrane helix</keyword>
<proteinExistence type="predicted"/>
<feature type="transmembrane region" description="Helical" evidence="1">
    <location>
        <begin position="263"/>
        <end position="289"/>
    </location>
</feature>
<dbReference type="EMBL" id="LR881183">
    <property type="protein sequence ID" value="CAD5243868.1"/>
    <property type="molecule type" value="Genomic_DNA"/>
</dbReference>
<dbReference type="Proteomes" id="UP000516304">
    <property type="component" value="Chromosome TIRI35C"/>
</dbReference>
<dbReference type="RefSeq" id="WP_188201758.1">
    <property type="nucleotide sequence ID" value="NZ_LR881183.1"/>
</dbReference>
<keyword evidence="3" id="KW-1185">Reference proteome</keyword>
<organism evidence="2 3">
    <name type="scientific">Thermococcus camini</name>
    <dbReference type="NCBI Taxonomy" id="2016373"/>
    <lineage>
        <taxon>Archaea</taxon>
        <taxon>Methanobacteriati</taxon>
        <taxon>Methanobacteriota</taxon>
        <taxon>Thermococci</taxon>
        <taxon>Thermococcales</taxon>
        <taxon>Thermococcaceae</taxon>
        <taxon>Thermococcus</taxon>
    </lineage>
</organism>
<gene>
    <name evidence="2" type="ORF">TIRI35C_0714</name>
</gene>
<feature type="transmembrane region" description="Helical" evidence="1">
    <location>
        <begin position="118"/>
        <end position="144"/>
    </location>
</feature>
<reference evidence="2 3" key="1">
    <citation type="submission" date="2020-09" db="EMBL/GenBank/DDBJ databases">
        <authorList>
            <person name="Courtine D."/>
        </authorList>
    </citation>
    <scope>NUCLEOTIDE SEQUENCE [LARGE SCALE GENOMIC DNA]</scope>
    <source>
        <strain evidence="2 3">IRI35c</strain>
    </source>
</reference>
<keyword evidence="1 2" id="KW-0812">Transmembrane</keyword>
<keyword evidence="1" id="KW-0472">Membrane</keyword>
<protein>
    <submittedName>
        <fullName evidence="2">Transmembrane efflux pump</fullName>
    </submittedName>
</protein>
<name>A0A7G2DA48_9EURY</name>
<sequence length="301" mass="33778">MRTLYIEANKTLRSKKFMGLLITALLITYALPFPLVSEFMESYGRVKEILRLMEKENDAITCHSVFNSNPEFFGSHGMRCDETYYRPNETTVSCCGMSVYRDTYWEYLHASSEMREKIPLMVIFSVWAFLAQLAFSYALVDAAVELAREGEKRTLESIAAGLKALPALIAAEVLTFIFVLIALILLAIPIAILGPFGSFIAGIIATPAFALVVPAYYFTRNVGVVEKIWRVARSNPCGYFTLGLGLSIVDVFLILQYKYYMGALTLLLLLSLGAVRYVINSLGALWVYWETSPEEEIEGEI</sequence>
<feature type="transmembrane region" description="Helical" evidence="1">
    <location>
        <begin position="198"/>
        <end position="218"/>
    </location>
</feature>
<feature type="transmembrane region" description="Helical" evidence="1">
    <location>
        <begin position="239"/>
        <end position="257"/>
    </location>
</feature>
<accession>A0A7G2DA48</accession>
<feature type="transmembrane region" description="Helical" evidence="1">
    <location>
        <begin position="165"/>
        <end position="192"/>
    </location>
</feature>
<dbReference type="GeneID" id="58918455"/>
<dbReference type="AlphaFoldDB" id="A0A7G2DA48"/>
<evidence type="ECO:0000313" key="3">
    <source>
        <dbReference type="Proteomes" id="UP000516304"/>
    </source>
</evidence>
<evidence type="ECO:0000256" key="1">
    <source>
        <dbReference type="SAM" id="Phobius"/>
    </source>
</evidence>
<evidence type="ECO:0000313" key="2">
    <source>
        <dbReference type="EMBL" id="CAD5243868.1"/>
    </source>
</evidence>